<dbReference type="EMBL" id="JAAGNA010000164">
    <property type="protein sequence ID" value="NEC47867.1"/>
    <property type="molecule type" value="Genomic_DNA"/>
</dbReference>
<feature type="non-terminal residue" evidence="2">
    <location>
        <position position="1"/>
    </location>
</feature>
<protein>
    <submittedName>
        <fullName evidence="2">MerR family transcriptional regulator</fullName>
    </submittedName>
</protein>
<sequence>VTQALAEIPGPAATDTLKSLTGDGDRAVALTARYVLELREPG</sequence>
<keyword evidence="3" id="KW-1185">Reference proteome</keyword>
<dbReference type="Proteomes" id="UP000471745">
    <property type="component" value="Unassembled WGS sequence"/>
</dbReference>
<comment type="caution">
    <text evidence="2">The sequence shown here is derived from an EMBL/GenBank/DDBJ whole genome shotgun (WGS) entry which is preliminary data.</text>
</comment>
<name>A0A9X5H9H2_9ACTN</name>
<evidence type="ECO:0000313" key="3">
    <source>
        <dbReference type="Proteomes" id="UP000471745"/>
    </source>
</evidence>
<evidence type="ECO:0000256" key="1">
    <source>
        <dbReference type="SAM" id="MobiDB-lite"/>
    </source>
</evidence>
<proteinExistence type="predicted"/>
<dbReference type="AlphaFoldDB" id="A0A9X5H9H2"/>
<reference evidence="2 3" key="1">
    <citation type="submission" date="2020-01" db="EMBL/GenBank/DDBJ databases">
        <title>Insect and environment-associated Actinomycetes.</title>
        <authorList>
            <person name="Currrie C."/>
            <person name="Chevrette M."/>
            <person name="Carlson C."/>
            <person name="Stubbendieck R."/>
            <person name="Wendt-Pienkowski E."/>
        </authorList>
    </citation>
    <scope>NUCLEOTIDE SEQUENCE [LARGE SCALE GENOMIC DNA]</scope>
    <source>
        <strain evidence="2 3">SID8189</strain>
    </source>
</reference>
<gene>
    <name evidence="2" type="ORF">G3I18_04645</name>
</gene>
<accession>A0A9X5H9H2</accession>
<feature type="region of interest" description="Disordered" evidence="1">
    <location>
        <begin position="1"/>
        <end position="20"/>
    </location>
</feature>
<organism evidence="2 3">
    <name type="scientific">Actinospica acidiphila</name>
    <dbReference type="NCBI Taxonomy" id="304899"/>
    <lineage>
        <taxon>Bacteria</taxon>
        <taxon>Bacillati</taxon>
        <taxon>Actinomycetota</taxon>
        <taxon>Actinomycetes</taxon>
        <taxon>Catenulisporales</taxon>
        <taxon>Actinospicaceae</taxon>
        <taxon>Actinospica</taxon>
    </lineage>
</organism>
<evidence type="ECO:0000313" key="2">
    <source>
        <dbReference type="EMBL" id="NEC47867.1"/>
    </source>
</evidence>